<dbReference type="FunFam" id="2.30.38.10:FF:000001">
    <property type="entry name" value="Non-ribosomal peptide synthetase PvdI"/>
    <property type="match status" value="1"/>
</dbReference>
<dbReference type="GO" id="GO:0047527">
    <property type="term" value="F:2,3-dihydroxybenzoate-serine ligase activity"/>
    <property type="evidence" value="ECO:0007669"/>
    <property type="project" value="TreeGrafter"/>
</dbReference>
<keyword evidence="3" id="KW-0597">Phosphoprotein</keyword>
<evidence type="ECO:0000313" key="6">
    <source>
        <dbReference type="Proteomes" id="UP000676325"/>
    </source>
</evidence>
<dbReference type="SUPFAM" id="SSF47336">
    <property type="entry name" value="ACP-like"/>
    <property type="match status" value="1"/>
</dbReference>
<dbReference type="GO" id="GO:0009239">
    <property type="term" value="P:enterobactin biosynthetic process"/>
    <property type="evidence" value="ECO:0007669"/>
    <property type="project" value="TreeGrafter"/>
</dbReference>
<sequence length="600" mass="63475">MPDSDRKPTDVLRRFAAAVHADPDRVAVRGGDRALTFADLDAASAGLAAALVARGIGRGERVGVSLARGARLVVALLAVWRAGAAYVPLDPSHPRERLEFMAEDAGIRALIATEGSGFRPADVECLDADKTPAAHERVGLPGDSLSPLDLAYVMFTSGSTGRPKAVAVTRGGVASLLSALEEFGAYEREPRVVAWNASAAFDASVQQWARVCRGDTIVVLDEEDRKDPERLKALIDRWSVTDLDLTPSHWQLLRSTLLSRRPEGAPLRLFMGGEPVSEHTWQEITAARDAVEGLNLYGPTECTVDSTAAWIAGGSPTIGGALPRGDVFVLDETLCAVPAGTAGELYIGGSRVALGYLNRPGLTAGRFVANPFGEPGSRLYRTGDVVRAAADGTLEFLGRSDRQVKFRGYRIELGEIEGVLTGHPEVLGAVALIRSEEVSGERLAAYCVPAEGMAPTAEALREHAAASLPDFMVPTDFAVIEQLPLTVNGKLDVAALIAAARPSQGPDTQAGTLPESASERLLAEVWSEVLGRPSLSVDDDFFALGGHSLLALRAVGRLKRQLGVSIAVKDVYRYPRLGDLAGYVEELGQAGAAPVEAATA</sequence>
<dbReference type="RefSeq" id="WP_212518080.1">
    <property type="nucleotide sequence ID" value="NZ_JAGSOH010000025.1"/>
</dbReference>
<dbReference type="PANTHER" id="PTHR45527:SF1">
    <property type="entry name" value="FATTY ACID SYNTHASE"/>
    <property type="match status" value="1"/>
</dbReference>
<dbReference type="Pfam" id="PF13193">
    <property type="entry name" value="AMP-binding_C"/>
    <property type="match status" value="1"/>
</dbReference>
<dbReference type="Gene3D" id="1.10.1200.10">
    <property type="entry name" value="ACP-like"/>
    <property type="match status" value="1"/>
</dbReference>
<dbReference type="InterPro" id="IPR009081">
    <property type="entry name" value="PP-bd_ACP"/>
</dbReference>
<dbReference type="EMBL" id="JAGSOH010000025">
    <property type="protein sequence ID" value="MBR7826933.1"/>
    <property type="molecule type" value="Genomic_DNA"/>
</dbReference>
<dbReference type="SUPFAM" id="SSF56801">
    <property type="entry name" value="Acetyl-CoA synthetase-like"/>
    <property type="match status" value="1"/>
</dbReference>
<dbReference type="Pfam" id="PF00501">
    <property type="entry name" value="AMP-binding"/>
    <property type="match status" value="1"/>
</dbReference>
<evidence type="ECO:0000256" key="2">
    <source>
        <dbReference type="ARBA" id="ARBA00022450"/>
    </source>
</evidence>
<keyword evidence="6" id="KW-1185">Reference proteome</keyword>
<dbReference type="SMART" id="SM00823">
    <property type="entry name" value="PKS_PP"/>
    <property type="match status" value="1"/>
</dbReference>
<dbReference type="PROSITE" id="PS00012">
    <property type="entry name" value="PHOSPHOPANTETHEINE"/>
    <property type="match status" value="1"/>
</dbReference>
<dbReference type="InterPro" id="IPR020845">
    <property type="entry name" value="AMP-binding_CS"/>
</dbReference>
<gene>
    <name evidence="5" type="ORF">KDK95_11515</name>
</gene>
<dbReference type="FunFam" id="1.10.1200.10:FF:000005">
    <property type="entry name" value="Nonribosomal peptide synthetase 1"/>
    <property type="match status" value="1"/>
</dbReference>
<dbReference type="GO" id="GO:0043041">
    <property type="term" value="P:amino acid activation for nonribosomal peptide biosynthetic process"/>
    <property type="evidence" value="ECO:0007669"/>
    <property type="project" value="TreeGrafter"/>
</dbReference>
<dbReference type="GO" id="GO:0009366">
    <property type="term" value="C:enterobactin synthetase complex"/>
    <property type="evidence" value="ECO:0007669"/>
    <property type="project" value="TreeGrafter"/>
</dbReference>
<dbReference type="AlphaFoldDB" id="A0A941IJA1"/>
<reference evidence="5" key="1">
    <citation type="submission" date="2021-04" db="EMBL/GenBank/DDBJ databases">
        <title>Genome based classification of Actinospica acidithermotolerans sp. nov., an actinobacterium isolated from an Indonesian hot spring.</title>
        <authorList>
            <person name="Kusuma A.B."/>
            <person name="Putra K.E."/>
            <person name="Nafisah S."/>
            <person name="Loh J."/>
            <person name="Nouioui I."/>
            <person name="Goodfellow M."/>
        </authorList>
    </citation>
    <scope>NUCLEOTIDE SEQUENCE</scope>
    <source>
        <strain evidence="5">MGRD01-02</strain>
    </source>
</reference>
<dbReference type="CDD" id="cd05930">
    <property type="entry name" value="A_NRPS"/>
    <property type="match status" value="1"/>
</dbReference>
<dbReference type="NCBIfam" id="TIGR01733">
    <property type="entry name" value="AA-adenyl-dom"/>
    <property type="match status" value="1"/>
</dbReference>
<dbReference type="InterPro" id="IPR045851">
    <property type="entry name" value="AMP-bd_C_sf"/>
</dbReference>
<accession>A0A941IJA1</accession>
<evidence type="ECO:0000256" key="3">
    <source>
        <dbReference type="ARBA" id="ARBA00022553"/>
    </source>
</evidence>
<dbReference type="InterPro" id="IPR000873">
    <property type="entry name" value="AMP-dep_synth/lig_dom"/>
</dbReference>
<proteinExistence type="predicted"/>
<dbReference type="FunFam" id="3.40.50.980:FF:000001">
    <property type="entry name" value="Non-ribosomal peptide synthetase"/>
    <property type="match status" value="1"/>
</dbReference>
<keyword evidence="2" id="KW-0596">Phosphopantetheine</keyword>
<organism evidence="5 6">
    <name type="scientific">Actinospica acidithermotolerans</name>
    <dbReference type="NCBI Taxonomy" id="2828514"/>
    <lineage>
        <taxon>Bacteria</taxon>
        <taxon>Bacillati</taxon>
        <taxon>Actinomycetota</taxon>
        <taxon>Actinomycetes</taxon>
        <taxon>Catenulisporales</taxon>
        <taxon>Actinospicaceae</taxon>
        <taxon>Actinospica</taxon>
    </lineage>
</organism>
<dbReference type="PROSITE" id="PS50075">
    <property type="entry name" value="CARRIER"/>
    <property type="match status" value="1"/>
</dbReference>
<feature type="domain" description="Carrier" evidence="4">
    <location>
        <begin position="513"/>
        <end position="588"/>
    </location>
</feature>
<name>A0A941IJA1_9ACTN</name>
<dbReference type="InterPro" id="IPR020806">
    <property type="entry name" value="PKS_PP-bd"/>
</dbReference>
<dbReference type="InterPro" id="IPR025110">
    <property type="entry name" value="AMP-bd_C"/>
</dbReference>
<dbReference type="InterPro" id="IPR036736">
    <property type="entry name" value="ACP-like_sf"/>
</dbReference>
<dbReference type="InterPro" id="IPR006162">
    <property type="entry name" value="Ppantetheine_attach_site"/>
</dbReference>
<dbReference type="PROSITE" id="PS00455">
    <property type="entry name" value="AMP_BINDING"/>
    <property type="match status" value="1"/>
</dbReference>
<comment type="cofactor">
    <cofactor evidence="1">
        <name>pantetheine 4'-phosphate</name>
        <dbReference type="ChEBI" id="CHEBI:47942"/>
    </cofactor>
</comment>
<protein>
    <submittedName>
        <fullName evidence="5">Non-ribosomal peptide synthetase</fullName>
    </submittedName>
</protein>
<dbReference type="InterPro" id="IPR010071">
    <property type="entry name" value="AA_adenyl_dom"/>
</dbReference>
<dbReference type="GO" id="GO:0031177">
    <property type="term" value="F:phosphopantetheine binding"/>
    <property type="evidence" value="ECO:0007669"/>
    <property type="project" value="InterPro"/>
</dbReference>
<dbReference type="Pfam" id="PF00550">
    <property type="entry name" value="PP-binding"/>
    <property type="match status" value="1"/>
</dbReference>
<dbReference type="GO" id="GO:0005829">
    <property type="term" value="C:cytosol"/>
    <property type="evidence" value="ECO:0007669"/>
    <property type="project" value="TreeGrafter"/>
</dbReference>
<dbReference type="PANTHER" id="PTHR45527">
    <property type="entry name" value="NONRIBOSOMAL PEPTIDE SYNTHETASE"/>
    <property type="match status" value="1"/>
</dbReference>
<evidence type="ECO:0000259" key="4">
    <source>
        <dbReference type="PROSITE" id="PS50075"/>
    </source>
</evidence>
<evidence type="ECO:0000313" key="5">
    <source>
        <dbReference type="EMBL" id="MBR7826933.1"/>
    </source>
</evidence>
<dbReference type="Gene3D" id="2.30.38.10">
    <property type="entry name" value="Luciferase, Domain 3"/>
    <property type="match status" value="1"/>
</dbReference>
<comment type="caution">
    <text evidence="5">The sequence shown here is derived from an EMBL/GenBank/DDBJ whole genome shotgun (WGS) entry which is preliminary data.</text>
</comment>
<dbReference type="Proteomes" id="UP000676325">
    <property type="component" value="Unassembled WGS sequence"/>
</dbReference>
<dbReference type="Gene3D" id="3.40.50.980">
    <property type="match status" value="2"/>
</dbReference>
<dbReference type="Gene3D" id="3.30.300.30">
    <property type="match status" value="1"/>
</dbReference>
<evidence type="ECO:0000256" key="1">
    <source>
        <dbReference type="ARBA" id="ARBA00001957"/>
    </source>
</evidence>